<evidence type="ECO:0000259" key="6">
    <source>
        <dbReference type="Pfam" id="PF08541"/>
    </source>
</evidence>
<dbReference type="GO" id="GO:0016747">
    <property type="term" value="F:acyltransferase activity, transferring groups other than amino-acyl groups"/>
    <property type="evidence" value="ECO:0007669"/>
    <property type="project" value="InterPro"/>
</dbReference>
<evidence type="ECO:0000256" key="4">
    <source>
        <dbReference type="PIRNR" id="PIRNR036417"/>
    </source>
</evidence>
<accession>A0A5K1DHY7</accession>
<dbReference type="Gramene" id="NC5G0266900.1">
    <property type="protein sequence ID" value="NC5G0266900.1:cds"/>
    <property type="gene ID" value="NC5G0266900"/>
</dbReference>
<dbReference type="InterPro" id="IPR013601">
    <property type="entry name" value="FAE1_typ3_polyketide_synth"/>
</dbReference>
<dbReference type="PIRSF" id="PIRSF036417">
    <property type="entry name" value="3-ktacl-CoA_syn"/>
    <property type="match status" value="1"/>
</dbReference>
<dbReference type="Pfam" id="PF08392">
    <property type="entry name" value="FAE1_CUT1_RppA"/>
    <property type="match status" value="1"/>
</dbReference>
<evidence type="ECO:0000256" key="1">
    <source>
        <dbReference type="ARBA" id="ARBA00005531"/>
    </source>
</evidence>
<keyword evidence="3 4" id="KW-0012">Acyltransferase</keyword>
<reference evidence="7" key="1">
    <citation type="submission" date="2019-09" db="EMBL/GenBank/DDBJ databases">
        <authorList>
            <person name="Zhang L."/>
        </authorList>
    </citation>
    <scope>NUCLEOTIDE SEQUENCE</scope>
</reference>
<organism evidence="7">
    <name type="scientific">Nymphaea colorata</name>
    <name type="common">pocket water lily</name>
    <dbReference type="NCBI Taxonomy" id="210225"/>
    <lineage>
        <taxon>Eukaryota</taxon>
        <taxon>Viridiplantae</taxon>
        <taxon>Streptophyta</taxon>
        <taxon>Embryophyta</taxon>
        <taxon>Tracheophyta</taxon>
        <taxon>Spermatophyta</taxon>
        <taxon>Magnoliopsida</taxon>
        <taxon>Nymphaeales</taxon>
        <taxon>Nymphaeaceae</taxon>
        <taxon>Nymphaea</taxon>
    </lineage>
</organism>
<dbReference type="InterPro" id="IPR013747">
    <property type="entry name" value="ACP_syn_III_C"/>
</dbReference>
<dbReference type="EMBL" id="LR721783">
    <property type="protein sequence ID" value="VVW38599.1"/>
    <property type="molecule type" value="Genomic_DNA"/>
</dbReference>
<name>A0A5K1DHY7_9MAGN</name>
<sequence>MGIAFSFLLLKGANLRQQRQSDIQNVHYFAATVIVLAVIYFCTKRKHVYLVDFTCYRPPDHCRTPLSTLHECAICAKEFDQESISFQLKTIQRSGIGSESCIPSSVHSWPRDSSLASSREEVQTALCTIVKDLLDKHGIKPESIDILISNCSLFSPTPSIAAMIINWFGMKSDIMSFNLSGMGCSAGILSLALARDLLKVHKNSLALVVSMEALTPHAYPGKDKSMLLSNCLFRLGAAAILLSNREYDKRKAKYDLQYLVRTHSGWKDKSYNCVYQKPDSEGHVGVSLSRDVLNVAGEALKSNISRVGPLVLPFSEQFQYGLSMIRQKLVKAPNPLYVPDFKKAFEHFCIHAGGRAVIDSVVKNLRMENEHAEPSRMTLYRFGNTSSSSIWYELSYIEAMGRMKKGDKIWQIAFGSGFKCSSAVWKCISEIAKEENNAWSDEIHRYPVQIPTKFDY</sequence>
<proteinExistence type="inferred from homology"/>
<evidence type="ECO:0000313" key="7">
    <source>
        <dbReference type="EMBL" id="VVW38599.1"/>
    </source>
</evidence>
<evidence type="ECO:0000259" key="5">
    <source>
        <dbReference type="Pfam" id="PF08392"/>
    </source>
</evidence>
<dbReference type="GO" id="GO:0006633">
    <property type="term" value="P:fatty acid biosynthetic process"/>
    <property type="evidence" value="ECO:0007669"/>
    <property type="project" value="UniProtKB-UniPathway"/>
</dbReference>
<evidence type="ECO:0000256" key="3">
    <source>
        <dbReference type="ARBA" id="ARBA00023315"/>
    </source>
</evidence>
<dbReference type="OMA" id="FFKPRCI"/>
<dbReference type="EC" id="2.3.1.-" evidence="4"/>
<dbReference type="UniPathway" id="UPA00094"/>
<comment type="similarity">
    <text evidence="1 4">Belongs to the thiolase-like superfamily. Chalcone/stilbene synthases family.</text>
</comment>
<protein>
    <recommendedName>
        <fullName evidence="4">3-ketoacyl-CoA synthase</fullName>
        <ecNumber evidence="4">2.3.1.-</ecNumber>
    </recommendedName>
</protein>
<dbReference type="InterPro" id="IPR016039">
    <property type="entry name" value="Thiolase-like"/>
</dbReference>
<feature type="domain" description="FAE" evidence="5">
    <location>
        <begin position="41"/>
        <end position="329"/>
    </location>
</feature>
<keyword evidence="2 4" id="KW-0808">Transferase</keyword>
<dbReference type="SUPFAM" id="SSF53901">
    <property type="entry name" value="Thiolase-like"/>
    <property type="match status" value="2"/>
</dbReference>
<dbReference type="GO" id="GO:0016020">
    <property type="term" value="C:membrane"/>
    <property type="evidence" value="ECO:0007669"/>
    <property type="project" value="InterPro"/>
</dbReference>
<evidence type="ECO:0000256" key="2">
    <source>
        <dbReference type="ARBA" id="ARBA00022679"/>
    </source>
</evidence>
<dbReference type="CDD" id="cd00831">
    <property type="entry name" value="CHS_like"/>
    <property type="match status" value="1"/>
</dbReference>
<feature type="domain" description="Beta-ketoacyl-[acyl-carrier-protein] synthase III C-terminal" evidence="6">
    <location>
        <begin position="346"/>
        <end position="426"/>
    </location>
</feature>
<gene>
    <name evidence="7" type="ORF">NYM_LOCUS20551</name>
</gene>
<dbReference type="PANTHER" id="PTHR31561">
    <property type="entry name" value="3-KETOACYL-COA SYNTHASE"/>
    <property type="match status" value="1"/>
</dbReference>
<dbReference type="InterPro" id="IPR012392">
    <property type="entry name" value="3-ktacl-CoA_syn"/>
</dbReference>
<dbReference type="AlphaFoldDB" id="A0A5K1DHY7"/>
<dbReference type="Pfam" id="PF08541">
    <property type="entry name" value="ACP_syn_III_C"/>
    <property type="match status" value="1"/>
</dbReference>
<dbReference type="OrthoDB" id="329835at2759"/>
<dbReference type="Gene3D" id="3.40.47.10">
    <property type="match status" value="1"/>
</dbReference>
<comment type="pathway">
    <text evidence="4">Lipid metabolism; fatty acid biosynthesis.</text>
</comment>